<proteinExistence type="predicted"/>
<dbReference type="PANTHER" id="PTHR47577:SF2">
    <property type="entry name" value="THAP DOMAIN CONTAINING 9"/>
    <property type="match status" value="1"/>
</dbReference>
<evidence type="ECO:0000313" key="2">
    <source>
        <dbReference type="Proteomes" id="UP000821866"/>
    </source>
</evidence>
<organism evidence="1 2">
    <name type="scientific">Rhipicephalus microplus</name>
    <name type="common">Cattle tick</name>
    <name type="synonym">Boophilus microplus</name>
    <dbReference type="NCBI Taxonomy" id="6941"/>
    <lineage>
        <taxon>Eukaryota</taxon>
        <taxon>Metazoa</taxon>
        <taxon>Ecdysozoa</taxon>
        <taxon>Arthropoda</taxon>
        <taxon>Chelicerata</taxon>
        <taxon>Arachnida</taxon>
        <taxon>Acari</taxon>
        <taxon>Parasitiformes</taxon>
        <taxon>Ixodida</taxon>
        <taxon>Ixodoidea</taxon>
        <taxon>Ixodidae</taxon>
        <taxon>Rhipicephalinae</taxon>
        <taxon>Rhipicephalus</taxon>
        <taxon>Boophilus</taxon>
    </lineage>
</organism>
<dbReference type="AlphaFoldDB" id="A0A9J6ET75"/>
<dbReference type="Proteomes" id="UP000821866">
    <property type="component" value="Chromosome 10"/>
</dbReference>
<name>A0A9J6ET75_RHIMP</name>
<reference evidence="1" key="2">
    <citation type="submission" date="2021-09" db="EMBL/GenBank/DDBJ databases">
        <authorList>
            <person name="Jia N."/>
            <person name="Wang J."/>
            <person name="Shi W."/>
            <person name="Du L."/>
            <person name="Sun Y."/>
            <person name="Zhan W."/>
            <person name="Jiang J."/>
            <person name="Wang Q."/>
            <person name="Zhang B."/>
            <person name="Ji P."/>
            <person name="Sakyi L.B."/>
            <person name="Cui X."/>
            <person name="Yuan T."/>
            <person name="Jiang B."/>
            <person name="Yang W."/>
            <person name="Lam T.T.-Y."/>
            <person name="Chang Q."/>
            <person name="Ding S."/>
            <person name="Wang X."/>
            <person name="Zhu J."/>
            <person name="Ruan X."/>
            <person name="Zhao L."/>
            <person name="Wei J."/>
            <person name="Que T."/>
            <person name="Du C."/>
            <person name="Cheng J."/>
            <person name="Dai P."/>
            <person name="Han X."/>
            <person name="Huang E."/>
            <person name="Gao Y."/>
            <person name="Liu J."/>
            <person name="Shao H."/>
            <person name="Ye R."/>
            <person name="Li L."/>
            <person name="Wei W."/>
            <person name="Wang X."/>
            <person name="Wang C."/>
            <person name="Huo Q."/>
            <person name="Li W."/>
            <person name="Guo W."/>
            <person name="Chen H."/>
            <person name="Chen S."/>
            <person name="Zhou L."/>
            <person name="Zhou L."/>
            <person name="Ni X."/>
            <person name="Tian J."/>
            <person name="Zhou Y."/>
            <person name="Sheng Y."/>
            <person name="Liu T."/>
            <person name="Pan Y."/>
            <person name="Xia L."/>
            <person name="Li J."/>
            <person name="Zhao F."/>
            <person name="Cao W."/>
        </authorList>
    </citation>
    <scope>NUCLEOTIDE SEQUENCE</scope>
    <source>
        <strain evidence="1">Rmic-2018</strain>
        <tissue evidence="1">Larvae</tissue>
    </source>
</reference>
<evidence type="ECO:0000313" key="1">
    <source>
        <dbReference type="EMBL" id="KAH8037482.1"/>
    </source>
</evidence>
<protein>
    <submittedName>
        <fullName evidence="1">Uncharacterized protein</fullName>
    </submittedName>
</protein>
<comment type="caution">
    <text evidence="1">The sequence shown here is derived from an EMBL/GenBank/DDBJ whole genome shotgun (WGS) entry which is preliminary data.</text>
</comment>
<gene>
    <name evidence="1" type="ORF">HPB51_011631</name>
</gene>
<keyword evidence="2" id="KW-1185">Reference proteome</keyword>
<reference evidence="1" key="1">
    <citation type="journal article" date="2020" name="Cell">
        <title>Large-Scale Comparative Analyses of Tick Genomes Elucidate Their Genetic Diversity and Vector Capacities.</title>
        <authorList>
            <consortium name="Tick Genome and Microbiome Consortium (TIGMIC)"/>
            <person name="Jia N."/>
            <person name="Wang J."/>
            <person name="Shi W."/>
            <person name="Du L."/>
            <person name="Sun Y."/>
            <person name="Zhan W."/>
            <person name="Jiang J.F."/>
            <person name="Wang Q."/>
            <person name="Zhang B."/>
            <person name="Ji P."/>
            <person name="Bell-Sakyi L."/>
            <person name="Cui X.M."/>
            <person name="Yuan T.T."/>
            <person name="Jiang B.G."/>
            <person name="Yang W.F."/>
            <person name="Lam T.T."/>
            <person name="Chang Q.C."/>
            <person name="Ding S.J."/>
            <person name="Wang X.J."/>
            <person name="Zhu J.G."/>
            <person name="Ruan X.D."/>
            <person name="Zhao L."/>
            <person name="Wei J.T."/>
            <person name="Ye R.Z."/>
            <person name="Que T.C."/>
            <person name="Du C.H."/>
            <person name="Zhou Y.H."/>
            <person name="Cheng J.X."/>
            <person name="Dai P.F."/>
            <person name="Guo W.B."/>
            <person name="Han X.H."/>
            <person name="Huang E.J."/>
            <person name="Li L.F."/>
            <person name="Wei W."/>
            <person name="Gao Y.C."/>
            <person name="Liu J.Z."/>
            <person name="Shao H.Z."/>
            <person name="Wang X."/>
            <person name="Wang C.C."/>
            <person name="Yang T.C."/>
            <person name="Huo Q.B."/>
            <person name="Li W."/>
            <person name="Chen H.Y."/>
            <person name="Chen S.E."/>
            <person name="Zhou L.G."/>
            <person name="Ni X.B."/>
            <person name="Tian J.H."/>
            <person name="Sheng Y."/>
            <person name="Liu T."/>
            <person name="Pan Y.S."/>
            <person name="Xia L.Y."/>
            <person name="Li J."/>
            <person name="Zhao F."/>
            <person name="Cao W.C."/>
        </authorList>
    </citation>
    <scope>NUCLEOTIDE SEQUENCE</scope>
    <source>
        <strain evidence="1">Rmic-2018</strain>
    </source>
</reference>
<dbReference type="PANTHER" id="PTHR47577">
    <property type="entry name" value="THAP DOMAIN-CONTAINING PROTEIN 6"/>
    <property type="match status" value="1"/>
</dbReference>
<dbReference type="EMBL" id="JABSTU010000002">
    <property type="protein sequence ID" value="KAH8037482.1"/>
    <property type="molecule type" value="Genomic_DNA"/>
</dbReference>
<accession>A0A9J6ET75</accession>
<dbReference type="VEuPathDB" id="VectorBase:LOC119173577"/>
<sequence length="314" mass="35017">MKVKPAFSLLNHDTAAALRFVVQRGDLPQEALTTAWFIETIHRWFKVLTSCTTKLGISKLNDQKYEDSLIFLKDTVTVFTDLKIGSPSKHVWKPMQTGIILVCKVALELQHYYLNEKGFFFVLLNRFAQDALENLFSTLRAKNAVPKALQFRSAIRAATFAQFFRPSRSGSYAIDDAPSLVGIDDTEAIEYPSDLLDISMMEHESFIYLAGFVIKSVAKHTGICEQCKTATVSNEASVLTKLKSYTDDSKLVSPGPAVLHLLETAENMFRVNSNKLLCNEVTIGQLVATTNDSASCQLFSTLLQHSKEVAESIF</sequence>